<protein>
    <submittedName>
        <fullName evidence="2">DUF4435 domain-containing protein</fullName>
    </submittedName>
</protein>
<gene>
    <name evidence="2" type="ORF">HPS55_06980</name>
</gene>
<proteinExistence type="predicted"/>
<accession>A0ABX2AXA5</accession>
<dbReference type="Proteomes" id="UP001193734">
    <property type="component" value="Unassembled WGS sequence"/>
</dbReference>
<name>A0ABX2AXA5_9BACT</name>
<feature type="domain" description="DUF4435" evidence="1">
    <location>
        <begin position="27"/>
        <end position="272"/>
    </location>
</feature>
<organism evidence="2 3">
    <name type="scientific">Xylanibacter rodentium</name>
    <dbReference type="NCBI Taxonomy" id="2736289"/>
    <lineage>
        <taxon>Bacteria</taxon>
        <taxon>Pseudomonadati</taxon>
        <taxon>Bacteroidota</taxon>
        <taxon>Bacteroidia</taxon>
        <taxon>Bacteroidales</taxon>
        <taxon>Prevotellaceae</taxon>
        <taxon>Xylanibacter</taxon>
    </lineage>
</organism>
<dbReference type="Pfam" id="PF14491">
    <property type="entry name" value="DUF4435"/>
    <property type="match status" value="1"/>
</dbReference>
<dbReference type="RefSeq" id="WP_172176271.1">
    <property type="nucleotide sequence ID" value="NZ_CASGIA010000015.1"/>
</dbReference>
<evidence type="ECO:0000313" key="3">
    <source>
        <dbReference type="Proteomes" id="UP001193734"/>
    </source>
</evidence>
<sequence length="348" mass="40678">MSKRLKDNITSTYFTAANRLGSKKARRRIVAYVESYDDIFFWRTVLSPLENDTRYFEVMLPSKKTLQRGKKSVLMNVMADKVGPDMIACVDADYDYLMQGVTSTSETVVSNPYVFHTYVYAIENFQCYATGLHDVCVMVTLNDRSIFDFRDYMEQYSEACFPLFIWSIWAYRTGNYPHFSISDFCRVTDPGRFNIDSPQISIEHLRHKVNRRVSQLKQHYPKAKDEYLKTKAMLRELGVTPRTTYLYMQGHHIFDTVIVPIMTKVCNRLRQERESEIYRTAAHHTQMRNEMSCYENSIADIRSMLRRTTGYTQCPQFVKLQQDIMRFVNGKATPAATDNKTEPPPRTS</sequence>
<reference evidence="2 3" key="1">
    <citation type="submission" date="2020-05" db="EMBL/GenBank/DDBJ databases">
        <title>Distinct polysaccharide utilization as determinants for interspecies competition between intestinal Prevotella spp.</title>
        <authorList>
            <person name="Galvez E.J.C."/>
            <person name="Iljazovic A."/>
            <person name="Strowig T."/>
        </authorList>
    </citation>
    <scope>NUCLEOTIDE SEQUENCE [LARGE SCALE GENOMIC DNA]</scope>
    <source>
        <strain evidence="2 3">PROD</strain>
    </source>
</reference>
<dbReference type="GeneID" id="82157505"/>
<keyword evidence="3" id="KW-1185">Reference proteome</keyword>
<evidence type="ECO:0000313" key="2">
    <source>
        <dbReference type="EMBL" id="NPE14068.1"/>
    </source>
</evidence>
<dbReference type="InterPro" id="IPR029492">
    <property type="entry name" value="DUF4435"/>
</dbReference>
<dbReference type="EMBL" id="JABKKE010000009">
    <property type="protein sequence ID" value="NPE14068.1"/>
    <property type="molecule type" value="Genomic_DNA"/>
</dbReference>
<comment type="caution">
    <text evidence="2">The sequence shown here is derived from an EMBL/GenBank/DDBJ whole genome shotgun (WGS) entry which is preliminary data.</text>
</comment>
<evidence type="ECO:0000259" key="1">
    <source>
        <dbReference type="Pfam" id="PF14491"/>
    </source>
</evidence>